<dbReference type="Proteomes" id="UP000010482">
    <property type="component" value="Chromosome"/>
</dbReference>
<name>K9YS42_DACS8</name>
<dbReference type="SUPFAM" id="SSF143100">
    <property type="entry name" value="TTHA1013/TTHA0281-like"/>
    <property type="match status" value="1"/>
</dbReference>
<protein>
    <recommendedName>
        <fullName evidence="3">HicB-like antitoxin of toxin-antitoxin system domain-containing protein</fullName>
    </recommendedName>
</protein>
<proteinExistence type="predicted"/>
<dbReference type="eggNOG" id="COG1598">
    <property type="taxonomic scope" value="Bacteria"/>
</dbReference>
<dbReference type="RefSeq" id="WP_015228695.1">
    <property type="nucleotide sequence ID" value="NC_019780.1"/>
</dbReference>
<keyword evidence="2" id="KW-1185">Reference proteome</keyword>
<organism evidence="1 2">
    <name type="scientific">Dactylococcopsis salina (strain PCC 8305)</name>
    <name type="common">Myxobactron salinum</name>
    <dbReference type="NCBI Taxonomy" id="13035"/>
    <lineage>
        <taxon>Bacteria</taxon>
        <taxon>Bacillati</taxon>
        <taxon>Cyanobacteriota</taxon>
        <taxon>Cyanophyceae</taxon>
        <taxon>Nodosilineales</taxon>
        <taxon>Cymatolegaceae</taxon>
        <taxon>Dactylococcopsis</taxon>
    </lineage>
</organism>
<sequence>MIAIRYQMLIIWSNEDHCYIVHLPDFPEQTYRTHGDSYEEAARNGEEVLQLLLEEDGLPHPKPSFVASKM</sequence>
<dbReference type="OrthoDB" id="3436513at2"/>
<evidence type="ECO:0008006" key="3">
    <source>
        <dbReference type="Google" id="ProtNLM"/>
    </source>
</evidence>
<dbReference type="AlphaFoldDB" id="K9YS42"/>
<dbReference type="HOGENOM" id="CLU_114047_5_0_3"/>
<evidence type="ECO:0000313" key="2">
    <source>
        <dbReference type="Proteomes" id="UP000010482"/>
    </source>
</evidence>
<evidence type="ECO:0000313" key="1">
    <source>
        <dbReference type="EMBL" id="AFZ49684.1"/>
    </source>
</evidence>
<dbReference type="EMBL" id="CP003944">
    <property type="protein sequence ID" value="AFZ49684.1"/>
    <property type="molecule type" value="Genomic_DNA"/>
</dbReference>
<reference evidence="1" key="1">
    <citation type="submission" date="2012-04" db="EMBL/GenBank/DDBJ databases">
        <title>Finished genome of Dactylococcopsis salina PCC 8305.</title>
        <authorList>
            <consortium name="US DOE Joint Genome Institute"/>
            <person name="Gugger M."/>
            <person name="Coursin T."/>
            <person name="Rippka R."/>
            <person name="Tandeau De Marsac N."/>
            <person name="Huntemann M."/>
            <person name="Wei C.-L."/>
            <person name="Han J."/>
            <person name="Detter J.C."/>
            <person name="Han C."/>
            <person name="Tapia R."/>
            <person name="Daligault H."/>
            <person name="Chen A."/>
            <person name="Krypides N."/>
            <person name="Mavromatis K."/>
            <person name="Markowitz V."/>
            <person name="Szeto E."/>
            <person name="Ivanova N."/>
            <person name="Ovchinnikova G."/>
            <person name="Pagani I."/>
            <person name="Pati A."/>
            <person name="Goodwin L."/>
            <person name="Peters L."/>
            <person name="Pitluck S."/>
            <person name="Woyke T."/>
            <person name="Kerfeld C."/>
        </authorList>
    </citation>
    <scope>NUCLEOTIDE SEQUENCE [LARGE SCALE GENOMIC DNA]</scope>
    <source>
        <strain evidence="1">PCC 8305</strain>
    </source>
</reference>
<dbReference type="STRING" id="13035.Dacsa_0955"/>
<dbReference type="KEGG" id="dsl:Dacsa_0955"/>
<accession>K9YS42</accession>
<dbReference type="InterPro" id="IPR035069">
    <property type="entry name" value="TTHA1013/TTHA0281-like"/>
</dbReference>
<dbReference type="PATRIC" id="fig|13035.3.peg.1070"/>
<gene>
    <name evidence="1" type="ORF">Dacsa_0955</name>
</gene>
<dbReference type="Gene3D" id="3.30.160.250">
    <property type="match status" value="1"/>
</dbReference>